<evidence type="ECO:0000313" key="7">
    <source>
        <dbReference type="EMBL" id="KAK3103457.1"/>
    </source>
</evidence>
<evidence type="ECO:0000256" key="2">
    <source>
        <dbReference type="ARBA" id="ARBA00022658"/>
    </source>
</evidence>
<dbReference type="GO" id="GO:0005085">
    <property type="term" value="F:guanyl-nucleotide exchange factor activity"/>
    <property type="evidence" value="ECO:0007669"/>
    <property type="project" value="UniProtKB-KW"/>
</dbReference>
<feature type="non-terminal residue" evidence="7">
    <location>
        <position position="1"/>
    </location>
</feature>
<dbReference type="Pfam" id="PF23554">
    <property type="entry name" value="TPR_DOCK"/>
    <property type="match status" value="2"/>
</dbReference>
<feature type="compositionally biased region" description="Low complexity" evidence="4">
    <location>
        <begin position="1507"/>
        <end position="1518"/>
    </location>
</feature>
<dbReference type="Pfam" id="PF20422">
    <property type="entry name" value="DHR-2_Lobe_B"/>
    <property type="match status" value="1"/>
</dbReference>
<dbReference type="InterPro" id="IPR046770">
    <property type="entry name" value="DOCKER_Lobe_B"/>
</dbReference>
<feature type="domain" description="C2 DOCK-type" evidence="5">
    <location>
        <begin position="46"/>
        <end position="234"/>
    </location>
</feature>
<dbReference type="InterPro" id="IPR027357">
    <property type="entry name" value="DOCKER_dom"/>
</dbReference>
<dbReference type="PANTHER" id="PTHR45653">
    <property type="entry name" value="DEDICATOR OF CYTOKINESIS"/>
    <property type="match status" value="1"/>
</dbReference>
<evidence type="ECO:0000259" key="5">
    <source>
        <dbReference type="PROSITE" id="PS51650"/>
    </source>
</evidence>
<accession>A0AA89CB95</accession>
<evidence type="ECO:0000313" key="8">
    <source>
        <dbReference type="Proteomes" id="UP001186944"/>
    </source>
</evidence>
<dbReference type="InterPro" id="IPR035892">
    <property type="entry name" value="C2_domain_sf"/>
</dbReference>
<dbReference type="InterPro" id="IPR043162">
    <property type="entry name" value="DOCK_C_lobe_C"/>
</dbReference>
<evidence type="ECO:0000259" key="6">
    <source>
        <dbReference type="PROSITE" id="PS51651"/>
    </source>
</evidence>
<dbReference type="GO" id="GO:0005886">
    <property type="term" value="C:plasma membrane"/>
    <property type="evidence" value="ECO:0007669"/>
    <property type="project" value="TreeGrafter"/>
</dbReference>
<dbReference type="PROSITE" id="PS51650">
    <property type="entry name" value="C2_DOCK"/>
    <property type="match status" value="1"/>
</dbReference>
<dbReference type="GO" id="GO:0007264">
    <property type="term" value="P:small GTPase-mediated signal transduction"/>
    <property type="evidence" value="ECO:0007669"/>
    <property type="project" value="InterPro"/>
</dbReference>
<dbReference type="PROSITE" id="PS51651">
    <property type="entry name" value="DOCKER"/>
    <property type="match status" value="1"/>
</dbReference>
<dbReference type="Pfam" id="PF14429">
    <property type="entry name" value="DOCK-C2"/>
    <property type="match status" value="1"/>
</dbReference>
<keyword evidence="8" id="KW-1185">Reference proteome</keyword>
<reference evidence="7" key="1">
    <citation type="submission" date="2019-08" db="EMBL/GenBank/DDBJ databases">
        <title>The improved chromosome-level genome for the pearl oyster Pinctada fucata martensii using PacBio sequencing and Hi-C.</title>
        <authorList>
            <person name="Zheng Z."/>
        </authorList>
    </citation>
    <scope>NUCLEOTIDE SEQUENCE</scope>
    <source>
        <strain evidence="7">ZZ-2019</strain>
        <tissue evidence="7">Adductor muscle</tissue>
    </source>
</reference>
<keyword evidence="2" id="KW-0344">Guanine-nucleotide releasing factor</keyword>
<gene>
    <name evidence="7" type="ORF">FSP39_019400</name>
</gene>
<organism evidence="7 8">
    <name type="scientific">Pinctada imbricata</name>
    <name type="common">Atlantic pearl-oyster</name>
    <name type="synonym">Pinctada martensii</name>
    <dbReference type="NCBI Taxonomy" id="66713"/>
    <lineage>
        <taxon>Eukaryota</taxon>
        <taxon>Metazoa</taxon>
        <taxon>Spiralia</taxon>
        <taxon>Lophotrochozoa</taxon>
        <taxon>Mollusca</taxon>
        <taxon>Bivalvia</taxon>
        <taxon>Autobranchia</taxon>
        <taxon>Pteriomorphia</taxon>
        <taxon>Pterioida</taxon>
        <taxon>Pterioidea</taxon>
        <taxon>Pteriidae</taxon>
        <taxon>Pinctada</taxon>
    </lineage>
</organism>
<evidence type="ECO:0000256" key="4">
    <source>
        <dbReference type="SAM" id="MobiDB-lite"/>
    </source>
</evidence>
<feature type="compositionally biased region" description="Basic and acidic residues" evidence="4">
    <location>
        <begin position="1404"/>
        <end position="1413"/>
    </location>
</feature>
<feature type="domain" description="DOCKER" evidence="6">
    <location>
        <begin position="876"/>
        <end position="1302"/>
    </location>
</feature>
<proteinExistence type="inferred from homology"/>
<name>A0AA89CB95_PINIB</name>
<dbReference type="Pfam" id="PF06920">
    <property type="entry name" value="DHR-2_Lobe_A"/>
    <property type="match status" value="1"/>
</dbReference>
<evidence type="ECO:0000256" key="3">
    <source>
        <dbReference type="PROSITE-ProRule" id="PRU00983"/>
    </source>
</evidence>
<dbReference type="GO" id="GO:0031267">
    <property type="term" value="F:small GTPase binding"/>
    <property type="evidence" value="ECO:0007669"/>
    <property type="project" value="TreeGrafter"/>
</dbReference>
<dbReference type="FunFam" id="1.25.40.410:FF:000003">
    <property type="entry name" value="Dedicator of cytokinesis protein 4"/>
    <property type="match status" value="1"/>
</dbReference>
<sequence>GMTFAVRIIPGELKTVQAENPLLFTKGVAIIQKLDFSDIITPGEVRNDLYITLTKGEFERDGKKSQKNVEVKLTVYDQEGKQIKECISIGTTDKAQLSDEYFSSCYYHSNQPKWGETVRVSIPMDVFPGSHVRFDVYHCSRNTSRGKAEKRLCGFSFMRLTDAQQIVIQDASHSLCVYKCEDVGKIRYLKYKSLPFLSDDFNDPRTPAFQHGGKNSSLPYQKTNEQVHVTTKLCSTKFTQTSQLLGILLWKEKSGVIENSLDKLMNLQGLEIMKFLQDILDKIFEMLTEGSSGKCSYCTKVFHALVYILNLLLDSRFENFVPVLDNYLQVRFSFPVVHKYLTMSFAEGIQKAVSGDHFPVAMSLKRVSDPEDEFFRRIQDLFNSFGALLTNRESRLKISQMALLANLHKAFEPLSSVLKKSEIAEFVVQVMTQKHKDMPDDVARNKMEFIKEILNANIFMDQESRQVLLPMCLSQVKWCLVEKNFLQLAASSLGDMLDKLFILKVPGISENPGQGNITPVKQQLADVDEEDQTCSKPSNRKDRQRRKTLTQGILALTLPSAGKTRPPSTNFSNQPVAIATSAFRMPLTDTSAKLVGEMIACMAEMLRLMDERHYISIVQRCKQPNVLRDFLTKVLLTFQELIKEEAFPADWTMMRLVTNHVIFVAVEYFSDTLRSQFLHGERFNEALWNHYFNLSVSFITQPSLQLEVFSSAKRQKVKDRYQDMRILMGQQIQMLWENLGSNRRHFIPSMIGPFLKVTLVPEEELRKATLPIFYDMMECEQRTSGHFLMVENEIIERLDQYITMEGYGDEAYLELFKRTLLDKVQTEPDLKDKGSQFILSVTSLLDRLLDYRSVYDGDENSDKRMHCTFNILNFYKDNNNREEMYVRYIKKLYDLHLSAQNYVEAGLTLKLYAQILQFRDNMRKDELDYPQQAEWERKERVYLQVIDCFDKGKVWEYGIPLCKELAELYERRLDYRKLSNILERQAKFFSNILDGVEVMDDGGGRPTFYPRQEPTYFRVAYYGQSFPPFVRNKAFIYRGDECLKLQDIINHMLQEFPTATIMSTNNPVDEAMKLGQAQHIQICPVKPLGDDRPEFVRCGGNVPAEIKNFYNSNDVDTFQLDRSFHRGEKDKSCEFKTLCTERTIMRTSYRFPGILQWYEVVQTDVIVLSPVYTAIENIRTATQSLQKEVDLCKKNASMDTVKSLSMKLQGMISANVNGGIPKYQEAFFLPDYVFLHPEEADGVSQLKQLITEQVTCLDRGMSLMKQVNKVRGAGLSELLKSLSELLKDLKRTVGLNTHDRLSSAVSTIGGIGRPDSGMGSMFLDTSGVETPGSGSIHSSGSNRSSMLSGDALSQDGDTYDEPPSELKLPTRTGSDPSINKPPDLPQHKGHSGITSSVSTGQLHKPVEPPKITRNDSAPSINSRPKIISRRPTDVSSRSINGEERPALPLKKKPSMEQIPEVVPPLPPRKSSTSTSTSRVSAAVKNFSAHNHSPEPPPVMRKPNITESSSSLNSDSSDSVFDVADPPPIPVRRSKAPSANMPPIPAPRSSQGKDNEHTKM</sequence>
<protein>
    <submittedName>
        <fullName evidence="7">Uncharacterized protein</fullName>
    </submittedName>
</protein>
<feature type="compositionally biased region" description="Low complexity" evidence="4">
    <location>
        <begin position="1332"/>
        <end position="1348"/>
    </location>
</feature>
<comment type="caution">
    <text evidence="7">The sequence shown here is derived from an EMBL/GenBank/DDBJ whole genome shotgun (WGS) entry which is preliminary data.</text>
</comment>
<evidence type="ECO:0000256" key="1">
    <source>
        <dbReference type="ARBA" id="ARBA00022553"/>
    </source>
</evidence>
<dbReference type="InterPro" id="IPR046769">
    <property type="entry name" value="DOCKER_Lobe_A"/>
</dbReference>
<dbReference type="Pfam" id="PF20421">
    <property type="entry name" value="DHR-2_Lobe_C"/>
    <property type="match status" value="1"/>
</dbReference>
<feature type="region of interest" description="Disordered" evidence="4">
    <location>
        <begin position="1315"/>
        <end position="1559"/>
    </location>
</feature>
<dbReference type="GO" id="GO:0005737">
    <property type="term" value="C:cytoplasm"/>
    <property type="evidence" value="ECO:0007669"/>
    <property type="project" value="TreeGrafter"/>
</dbReference>
<dbReference type="InterPro" id="IPR043161">
    <property type="entry name" value="DOCK_C_lobe_A"/>
</dbReference>
<feature type="compositionally biased region" description="Polar residues" evidence="4">
    <location>
        <begin position="1392"/>
        <end position="1401"/>
    </location>
</feature>
<dbReference type="EMBL" id="VSWD01000005">
    <property type="protein sequence ID" value="KAK3103457.1"/>
    <property type="molecule type" value="Genomic_DNA"/>
</dbReference>
<dbReference type="Gene3D" id="1.20.58.740">
    <property type="match status" value="1"/>
</dbReference>
<comment type="similarity">
    <text evidence="3">Belongs to the DOCK family.</text>
</comment>
<keyword evidence="1" id="KW-0597">Phosphoprotein</keyword>
<dbReference type="InterPro" id="IPR046773">
    <property type="entry name" value="DOCKER_Lobe_C"/>
</dbReference>
<dbReference type="Gene3D" id="2.60.40.150">
    <property type="entry name" value="C2 domain"/>
    <property type="match status" value="1"/>
</dbReference>
<dbReference type="PANTHER" id="PTHR45653:SF12">
    <property type="entry name" value="SPONGE, ISOFORM E"/>
    <property type="match status" value="1"/>
</dbReference>
<feature type="compositionally biased region" description="Low complexity" evidence="4">
    <location>
        <begin position="1468"/>
        <end position="1484"/>
    </location>
</feature>
<dbReference type="InterPro" id="IPR056372">
    <property type="entry name" value="TPR_DOCK"/>
</dbReference>
<dbReference type="InterPro" id="IPR016024">
    <property type="entry name" value="ARM-type_fold"/>
</dbReference>
<dbReference type="Gene3D" id="1.25.40.410">
    <property type="match status" value="1"/>
</dbReference>
<dbReference type="SUPFAM" id="SSF48371">
    <property type="entry name" value="ARM repeat"/>
    <property type="match status" value="1"/>
</dbReference>
<dbReference type="Proteomes" id="UP001186944">
    <property type="component" value="Unassembled WGS sequence"/>
</dbReference>
<dbReference type="InterPro" id="IPR026791">
    <property type="entry name" value="DOCK"/>
</dbReference>
<feature type="compositionally biased region" description="Basic and acidic residues" evidence="4">
    <location>
        <begin position="1550"/>
        <end position="1559"/>
    </location>
</feature>
<dbReference type="InterPro" id="IPR027007">
    <property type="entry name" value="C2_DOCK-type_domain"/>
</dbReference>